<proteinExistence type="predicted"/>
<evidence type="ECO:0000313" key="1">
    <source>
        <dbReference type="EMBL" id="SVD18466.1"/>
    </source>
</evidence>
<dbReference type="EMBL" id="UINC01134740">
    <property type="protein sequence ID" value="SVD18466.1"/>
    <property type="molecule type" value="Genomic_DNA"/>
</dbReference>
<dbReference type="AlphaFoldDB" id="A0A382T8T6"/>
<name>A0A382T8T6_9ZZZZ</name>
<accession>A0A382T8T6</accession>
<gene>
    <name evidence="1" type="ORF">METZ01_LOCUS371320</name>
</gene>
<feature type="non-terminal residue" evidence="1">
    <location>
        <position position="38"/>
    </location>
</feature>
<reference evidence="1" key="1">
    <citation type="submission" date="2018-05" db="EMBL/GenBank/DDBJ databases">
        <authorList>
            <person name="Lanie J.A."/>
            <person name="Ng W.-L."/>
            <person name="Kazmierczak K.M."/>
            <person name="Andrzejewski T.M."/>
            <person name="Davidsen T.M."/>
            <person name="Wayne K.J."/>
            <person name="Tettelin H."/>
            <person name="Glass J.I."/>
            <person name="Rusch D."/>
            <person name="Podicherti R."/>
            <person name="Tsui H.-C.T."/>
            <person name="Winkler M.E."/>
        </authorList>
    </citation>
    <scope>NUCLEOTIDE SEQUENCE</scope>
</reference>
<sequence length="38" mass="4622">MYRRRHSTRTWLDGYFAVVSGGFYEWMVVMDDNQTFAQ</sequence>
<organism evidence="1">
    <name type="scientific">marine metagenome</name>
    <dbReference type="NCBI Taxonomy" id="408172"/>
    <lineage>
        <taxon>unclassified sequences</taxon>
        <taxon>metagenomes</taxon>
        <taxon>ecological metagenomes</taxon>
    </lineage>
</organism>
<protein>
    <submittedName>
        <fullName evidence="1">Uncharacterized protein</fullName>
    </submittedName>
</protein>